<accession>A0A9R1VQ02</accession>
<organism evidence="5 6">
    <name type="scientific">Lactuca sativa</name>
    <name type="common">Garden lettuce</name>
    <dbReference type="NCBI Taxonomy" id="4236"/>
    <lineage>
        <taxon>Eukaryota</taxon>
        <taxon>Viridiplantae</taxon>
        <taxon>Streptophyta</taxon>
        <taxon>Embryophyta</taxon>
        <taxon>Tracheophyta</taxon>
        <taxon>Spermatophyta</taxon>
        <taxon>Magnoliopsida</taxon>
        <taxon>eudicotyledons</taxon>
        <taxon>Gunneridae</taxon>
        <taxon>Pentapetalae</taxon>
        <taxon>asterids</taxon>
        <taxon>campanulids</taxon>
        <taxon>Asterales</taxon>
        <taxon>Asteraceae</taxon>
        <taxon>Cichorioideae</taxon>
        <taxon>Cichorieae</taxon>
        <taxon>Lactucinae</taxon>
        <taxon>Lactuca</taxon>
    </lineage>
</organism>
<evidence type="ECO:0000256" key="3">
    <source>
        <dbReference type="ARBA" id="ARBA00023186"/>
    </source>
</evidence>
<dbReference type="Gene3D" id="3.90.640.10">
    <property type="entry name" value="Actin, Chain A, domain 4"/>
    <property type="match status" value="1"/>
</dbReference>
<dbReference type="InterPro" id="IPR029047">
    <property type="entry name" value="HSP70_peptide-bd_sf"/>
</dbReference>
<dbReference type="PANTHER" id="PTHR45639:SF23">
    <property type="entry name" value="HEAT SHOCK PROTEIN 70 FAMILY"/>
    <property type="match status" value="1"/>
</dbReference>
<comment type="caution">
    <text evidence="5">The sequence shown here is derived from an EMBL/GenBank/DDBJ whole genome shotgun (WGS) entry which is preliminary data.</text>
</comment>
<evidence type="ECO:0000313" key="6">
    <source>
        <dbReference type="Proteomes" id="UP000235145"/>
    </source>
</evidence>
<dbReference type="FunFam" id="3.90.640.10:FF:000004">
    <property type="entry name" value="Heat shock 70 kDa protein 4"/>
    <property type="match status" value="1"/>
</dbReference>
<comment type="similarity">
    <text evidence="4">Belongs to the heat shock protein 70 (TC 1.A.33) family. HSP110/SSE subfamily.</text>
</comment>
<dbReference type="InterPro" id="IPR043129">
    <property type="entry name" value="ATPase_NBD"/>
</dbReference>
<dbReference type="Proteomes" id="UP000235145">
    <property type="component" value="Unassembled WGS sequence"/>
</dbReference>
<keyword evidence="2" id="KW-0067">ATP-binding</keyword>
<name>A0A9R1VQ02_LACSA</name>
<dbReference type="GO" id="GO:0005524">
    <property type="term" value="F:ATP binding"/>
    <property type="evidence" value="ECO:0007669"/>
    <property type="project" value="UniProtKB-KW"/>
</dbReference>
<keyword evidence="6" id="KW-1185">Reference proteome</keyword>
<reference evidence="5 6" key="1">
    <citation type="journal article" date="2017" name="Nat. Commun.">
        <title>Genome assembly with in vitro proximity ligation data and whole-genome triplication in lettuce.</title>
        <authorList>
            <person name="Reyes-Chin-Wo S."/>
            <person name="Wang Z."/>
            <person name="Yang X."/>
            <person name="Kozik A."/>
            <person name="Arikit S."/>
            <person name="Song C."/>
            <person name="Xia L."/>
            <person name="Froenicke L."/>
            <person name="Lavelle D.O."/>
            <person name="Truco M.J."/>
            <person name="Xia R."/>
            <person name="Zhu S."/>
            <person name="Xu C."/>
            <person name="Xu H."/>
            <person name="Xu X."/>
            <person name="Cox K."/>
            <person name="Korf I."/>
            <person name="Meyers B.C."/>
            <person name="Michelmore R.W."/>
        </authorList>
    </citation>
    <scope>NUCLEOTIDE SEQUENCE [LARGE SCALE GENOMIC DNA]</scope>
    <source>
        <strain evidence="6">cv. Salinas</strain>
        <tissue evidence="5">Seedlings</tissue>
    </source>
</reference>
<dbReference type="PANTHER" id="PTHR45639">
    <property type="entry name" value="HSC70CB, ISOFORM G-RELATED"/>
    <property type="match status" value="1"/>
</dbReference>
<sequence>MSVVGLDIGNENCAIAVAKRGGVDVLLNDESKRETPAVVSFGEKQRFLGSAGAAFATTNLKSTISQIKRLIGKLYNDPSVQEDLRLLPFDTSCESSDGVILIHIQYLSKIWTFMPVEILGMLFAHLKQVIEKNIGSQVVDCVIGIPSYFTDFQRREYLDAAYIAGLRPLKLMHDCTAVALGYGMYKTDFSNKRRTNVIFVDIGHSDTQVSVAAFEKGKMTILSHSFDQNLGGRDFDEVLFRHFASKFKDQYNIDVCSDSRASIRLRASCEKLKKVLSANVEAQLSIECLVDDKDAVYDYGLSVDDEIHSIELVGSGSRIPAIMRKLTSVFGKEPMRTLNGSECVARGCALSCAMLSPTFRVQDYKFFYTNNMDFLVGVSPDIGYFMIGPSQPPTAEKVVLKVKMHLNINGIVETESALVSNLLPKLPKYSTWVNLVLMWERPYVFFYSWLHILEDKNLDNTLTDCKRTGSSLSTSHYVEEARKGWVRRQNLPVSKNLDVVIMKDELNVIQGRLQMFEEHDIRVEKTKEIRNILESFIYDTRTKFQSSYRSVTTDLEAEEIIKRLQGTEDWLYEDGDDESEQVYIGKLKDLKKLLHPIENRYKDETARKEVTKALHTCIQENRLAADSLPPSQKKEV</sequence>
<gene>
    <name evidence="5" type="ORF">LSAT_V11C400223190</name>
</gene>
<dbReference type="GO" id="GO:0140662">
    <property type="term" value="F:ATP-dependent protein folding chaperone"/>
    <property type="evidence" value="ECO:0007669"/>
    <property type="project" value="InterPro"/>
</dbReference>
<protein>
    <submittedName>
        <fullName evidence="5">Uncharacterized protein</fullName>
    </submittedName>
</protein>
<dbReference type="AlphaFoldDB" id="A0A9R1VQ02"/>
<dbReference type="GO" id="GO:0000774">
    <property type="term" value="F:adenyl-nucleotide exchange factor activity"/>
    <property type="evidence" value="ECO:0000318"/>
    <property type="project" value="GO_Central"/>
</dbReference>
<dbReference type="InterPro" id="IPR029048">
    <property type="entry name" value="HSP70_C_sf"/>
</dbReference>
<evidence type="ECO:0000256" key="2">
    <source>
        <dbReference type="ARBA" id="ARBA00022840"/>
    </source>
</evidence>
<dbReference type="EMBL" id="NBSK02000004">
    <property type="protein sequence ID" value="KAJ0209178.1"/>
    <property type="molecule type" value="Genomic_DNA"/>
</dbReference>
<evidence type="ECO:0000256" key="4">
    <source>
        <dbReference type="ARBA" id="ARBA00061090"/>
    </source>
</evidence>
<dbReference type="GO" id="GO:0005829">
    <property type="term" value="C:cytosol"/>
    <property type="evidence" value="ECO:0000318"/>
    <property type="project" value="GO_Central"/>
</dbReference>
<dbReference type="GO" id="GO:0006457">
    <property type="term" value="P:protein folding"/>
    <property type="evidence" value="ECO:0000318"/>
    <property type="project" value="GO_Central"/>
</dbReference>
<dbReference type="Gene3D" id="3.30.420.40">
    <property type="match status" value="4"/>
</dbReference>
<dbReference type="FunFam" id="3.30.30.30:FF:000002">
    <property type="entry name" value="Heat shock 70 kDa protein 4"/>
    <property type="match status" value="1"/>
</dbReference>
<dbReference type="Pfam" id="PF00012">
    <property type="entry name" value="HSP70"/>
    <property type="match status" value="2"/>
</dbReference>
<dbReference type="InterPro" id="IPR013126">
    <property type="entry name" value="Hsp_70_fam"/>
</dbReference>
<dbReference type="SUPFAM" id="SSF53067">
    <property type="entry name" value="Actin-like ATPase domain"/>
    <property type="match status" value="2"/>
</dbReference>
<dbReference type="FunFam" id="1.20.1270.10:FF:000002">
    <property type="entry name" value="Heat shock 70 kDa protein 4"/>
    <property type="match status" value="1"/>
</dbReference>
<evidence type="ECO:0000256" key="1">
    <source>
        <dbReference type="ARBA" id="ARBA00022741"/>
    </source>
</evidence>
<dbReference type="GO" id="GO:0005634">
    <property type="term" value="C:nucleus"/>
    <property type="evidence" value="ECO:0000318"/>
    <property type="project" value="GO_Central"/>
</dbReference>
<proteinExistence type="inferred from homology"/>
<dbReference type="Gene3D" id="1.20.1270.10">
    <property type="match status" value="1"/>
</dbReference>
<dbReference type="FunFam" id="3.30.420.40:FF:000171">
    <property type="entry name" value="Heat shock 70 kDa protein 4"/>
    <property type="match status" value="2"/>
</dbReference>
<keyword evidence="3" id="KW-0143">Chaperone</keyword>
<dbReference type="PRINTS" id="PR00301">
    <property type="entry name" value="HEATSHOCK70"/>
</dbReference>
<evidence type="ECO:0000313" key="5">
    <source>
        <dbReference type="EMBL" id="KAJ0209178.1"/>
    </source>
</evidence>
<keyword evidence="1" id="KW-0547">Nucleotide-binding</keyword>
<dbReference type="Gene3D" id="2.60.34.10">
    <property type="entry name" value="Substrate Binding Domain Of DNAk, Chain A, domain 1"/>
    <property type="match status" value="1"/>
</dbReference>
<dbReference type="Gene3D" id="3.30.30.30">
    <property type="match status" value="1"/>
</dbReference>
<dbReference type="SUPFAM" id="SSF100934">
    <property type="entry name" value="Heat shock protein 70kD (HSP70), C-terminal subdomain"/>
    <property type="match status" value="1"/>
</dbReference>